<feature type="region of interest" description="Disordered" evidence="1">
    <location>
        <begin position="94"/>
        <end position="139"/>
    </location>
</feature>
<feature type="domain" description="DUF7949" evidence="2">
    <location>
        <begin position="145"/>
        <end position="180"/>
    </location>
</feature>
<dbReference type="InterPro" id="IPR057709">
    <property type="entry name" value="DUF7949"/>
</dbReference>
<proteinExistence type="predicted"/>
<comment type="caution">
    <text evidence="3">The sequence shown here is derived from an EMBL/GenBank/DDBJ whole genome shotgun (WGS) entry which is preliminary data.</text>
</comment>
<dbReference type="PANTHER" id="PTHR31378">
    <property type="entry name" value="EGF-LIKE DOMAIN-CONTAINING PROTEIN-RELATED-RELATED"/>
    <property type="match status" value="1"/>
</dbReference>
<evidence type="ECO:0000313" key="4">
    <source>
        <dbReference type="Proteomes" id="UP000695562"/>
    </source>
</evidence>
<reference evidence="3" key="1">
    <citation type="submission" date="2020-01" db="EMBL/GenBank/DDBJ databases">
        <title>Development of genomics and gene disruption for Polysphondylium violaceum indicates a role for the polyketide synthase stlB in stalk morphogenesis.</title>
        <authorList>
            <person name="Narita B."/>
            <person name="Kawabe Y."/>
            <person name="Kin K."/>
            <person name="Saito T."/>
            <person name="Gibbs R."/>
            <person name="Kuspa A."/>
            <person name="Muzny D."/>
            <person name="Queller D."/>
            <person name="Richards S."/>
            <person name="Strassman J."/>
            <person name="Sucgang R."/>
            <person name="Worley K."/>
            <person name="Schaap P."/>
        </authorList>
    </citation>
    <scope>NUCLEOTIDE SEQUENCE</scope>
    <source>
        <strain evidence="3">QSvi11</strain>
    </source>
</reference>
<evidence type="ECO:0000313" key="3">
    <source>
        <dbReference type="EMBL" id="KAF2068156.1"/>
    </source>
</evidence>
<feature type="compositionally biased region" description="Low complexity" evidence="1">
    <location>
        <begin position="97"/>
        <end position="137"/>
    </location>
</feature>
<sequence length="244" mass="26778">MSFSYKTSSHFGNINYKSRLAANIPKTNPNPLPSVVASDGGHNVTFEFLFNSLFNSMIIFNRVPSNEPFKVRITKQVTASNTFIVNPIFFDDPPPSSSSSQYSISSQSSSTISSSSEVDSSSKQASSENNNNSGSSNVTPQPLVCPGKLEQCGGPSKGQCINGECVCKFPYTTLDCSSQIIIIPEPSFDPVKPNRNTTTDGNLPNGNKITYESLVSVYSLREYNSNNKELINEYKFNTWIFKDI</sequence>
<dbReference type="Pfam" id="PF25820">
    <property type="entry name" value="DUF7949"/>
    <property type="match status" value="1"/>
</dbReference>
<name>A0A8J4PRC6_9MYCE</name>
<evidence type="ECO:0000256" key="1">
    <source>
        <dbReference type="SAM" id="MobiDB-lite"/>
    </source>
</evidence>
<dbReference type="Proteomes" id="UP000695562">
    <property type="component" value="Unassembled WGS sequence"/>
</dbReference>
<keyword evidence="4" id="KW-1185">Reference proteome</keyword>
<protein>
    <recommendedName>
        <fullName evidence="2">DUF7949 domain-containing protein</fullName>
    </recommendedName>
</protein>
<dbReference type="AlphaFoldDB" id="A0A8J4PRC6"/>
<organism evidence="3 4">
    <name type="scientific">Polysphondylium violaceum</name>
    <dbReference type="NCBI Taxonomy" id="133409"/>
    <lineage>
        <taxon>Eukaryota</taxon>
        <taxon>Amoebozoa</taxon>
        <taxon>Evosea</taxon>
        <taxon>Eumycetozoa</taxon>
        <taxon>Dictyostelia</taxon>
        <taxon>Dictyosteliales</taxon>
        <taxon>Dictyosteliaceae</taxon>
        <taxon>Polysphondylium</taxon>
    </lineage>
</organism>
<feature type="non-terminal residue" evidence="3">
    <location>
        <position position="244"/>
    </location>
</feature>
<gene>
    <name evidence="3" type="ORF">CYY_010519</name>
</gene>
<evidence type="ECO:0000259" key="2">
    <source>
        <dbReference type="Pfam" id="PF25820"/>
    </source>
</evidence>
<dbReference type="EMBL" id="AJWJ01001167">
    <property type="protein sequence ID" value="KAF2068156.1"/>
    <property type="molecule type" value="Genomic_DNA"/>
</dbReference>
<accession>A0A8J4PRC6</accession>